<dbReference type="SMART" id="SM00388">
    <property type="entry name" value="HisKA"/>
    <property type="match status" value="1"/>
</dbReference>
<dbReference type="SUPFAM" id="SSF55785">
    <property type="entry name" value="PYP-like sensor domain (PAS domain)"/>
    <property type="match status" value="1"/>
</dbReference>
<dbReference type="InterPro" id="IPR036097">
    <property type="entry name" value="HisK_dim/P_sf"/>
</dbReference>
<comment type="caution">
    <text evidence="6">The sequence shown here is derived from an EMBL/GenBank/DDBJ whole genome shotgun (WGS) entry which is preliminary data.</text>
</comment>
<dbReference type="CDD" id="cd00082">
    <property type="entry name" value="HisKA"/>
    <property type="match status" value="1"/>
</dbReference>
<dbReference type="InterPro" id="IPR000014">
    <property type="entry name" value="PAS"/>
</dbReference>
<feature type="domain" description="PAS" evidence="5">
    <location>
        <begin position="82"/>
        <end position="134"/>
    </location>
</feature>
<evidence type="ECO:0000313" key="7">
    <source>
        <dbReference type="Proteomes" id="UP001589854"/>
    </source>
</evidence>
<gene>
    <name evidence="6" type="ORF">ACFFIX_20995</name>
</gene>
<dbReference type="SUPFAM" id="SSF47384">
    <property type="entry name" value="Homodimeric domain of signal transducing histidine kinase"/>
    <property type="match status" value="1"/>
</dbReference>
<sequence>MVYDQKRENELNQLRKENRLLKELVSELPFSFTYEHQQYGLRVEKAEGKSEPLIENSHSKNSANQARDPLTITSEISSFQQTEALLSLILDSVPHHIVFIDQLGIITLCNLEAANDLGINRDKIIGKHIRELLNIPDEQIVTLETIRTGKEIVDREILDRNYGIINTRIIKNNDGSIMRVIGTFHFLNAIKEAEKQALAGRIAAGIAHEIRNPLTTVRGYLQFLSGKIDKETAELFTNLLITEIDRANKIISEFLTIAKPVQTKTEQLNIKVFLEDYLGRLLHSESLLYNIDLNYLHHPSTEQMFIKADRDELHSN</sequence>
<dbReference type="EC" id="2.7.13.3" evidence="2"/>
<dbReference type="Gene3D" id="1.10.287.130">
    <property type="match status" value="1"/>
</dbReference>
<dbReference type="PANTHER" id="PTHR43065:SF34">
    <property type="entry name" value="SPORULATION KINASE A"/>
    <property type="match status" value="1"/>
</dbReference>
<name>A0ABV6GK13_9BACI</name>
<evidence type="ECO:0000256" key="3">
    <source>
        <dbReference type="ARBA" id="ARBA00022777"/>
    </source>
</evidence>
<reference evidence="6 7" key="1">
    <citation type="submission" date="2024-09" db="EMBL/GenBank/DDBJ databases">
        <authorList>
            <person name="Sun Q."/>
            <person name="Mori K."/>
        </authorList>
    </citation>
    <scope>NUCLEOTIDE SEQUENCE [LARGE SCALE GENOMIC DNA]</scope>
    <source>
        <strain evidence="6 7">CCM 7228</strain>
    </source>
</reference>
<dbReference type="PANTHER" id="PTHR43065">
    <property type="entry name" value="SENSOR HISTIDINE KINASE"/>
    <property type="match status" value="1"/>
</dbReference>
<dbReference type="NCBIfam" id="TIGR00229">
    <property type="entry name" value="sensory_box"/>
    <property type="match status" value="1"/>
</dbReference>
<dbReference type="GO" id="GO:0016301">
    <property type="term" value="F:kinase activity"/>
    <property type="evidence" value="ECO:0007669"/>
    <property type="project" value="UniProtKB-KW"/>
</dbReference>
<dbReference type="InterPro" id="IPR035965">
    <property type="entry name" value="PAS-like_dom_sf"/>
</dbReference>
<comment type="catalytic activity">
    <reaction evidence="1">
        <text>ATP + protein L-histidine = ADP + protein N-phospho-L-histidine.</text>
        <dbReference type="EC" id="2.7.13.3"/>
    </reaction>
</comment>
<evidence type="ECO:0000256" key="4">
    <source>
        <dbReference type="ARBA" id="ARBA00023012"/>
    </source>
</evidence>
<protein>
    <recommendedName>
        <fullName evidence="2">histidine kinase</fullName>
        <ecNumber evidence="2">2.7.13.3</ecNumber>
    </recommendedName>
</protein>
<keyword evidence="4" id="KW-0902">Two-component regulatory system</keyword>
<evidence type="ECO:0000256" key="1">
    <source>
        <dbReference type="ARBA" id="ARBA00000085"/>
    </source>
</evidence>
<dbReference type="Pfam" id="PF00512">
    <property type="entry name" value="HisKA"/>
    <property type="match status" value="1"/>
</dbReference>
<dbReference type="Proteomes" id="UP001589854">
    <property type="component" value="Unassembled WGS sequence"/>
</dbReference>
<dbReference type="PROSITE" id="PS50112">
    <property type="entry name" value="PAS"/>
    <property type="match status" value="1"/>
</dbReference>
<evidence type="ECO:0000313" key="6">
    <source>
        <dbReference type="EMBL" id="MFC0273865.1"/>
    </source>
</evidence>
<evidence type="ECO:0000259" key="5">
    <source>
        <dbReference type="PROSITE" id="PS50112"/>
    </source>
</evidence>
<dbReference type="SMART" id="SM00091">
    <property type="entry name" value="PAS"/>
    <property type="match status" value="1"/>
</dbReference>
<evidence type="ECO:0000256" key="2">
    <source>
        <dbReference type="ARBA" id="ARBA00012438"/>
    </source>
</evidence>
<keyword evidence="7" id="KW-1185">Reference proteome</keyword>
<dbReference type="RefSeq" id="WP_378937591.1">
    <property type="nucleotide sequence ID" value="NZ_JBHLVO010000026.1"/>
</dbReference>
<dbReference type="Gene3D" id="3.30.450.20">
    <property type="entry name" value="PAS domain"/>
    <property type="match status" value="1"/>
</dbReference>
<accession>A0ABV6GK13</accession>
<organism evidence="6 7">
    <name type="scientific">Metabacillus herbersteinensis</name>
    <dbReference type="NCBI Taxonomy" id="283816"/>
    <lineage>
        <taxon>Bacteria</taxon>
        <taxon>Bacillati</taxon>
        <taxon>Bacillota</taxon>
        <taxon>Bacilli</taxon>
        <taxon>Bacillales</taxon>
        <taxon>Bacillaceae</taxon>
        <taxon>Metabacillus</taxon>
    </lineage>
</organism>
<dbReference type="InterPro" id="IPR003661">
    <property type="entry name" value="HisK_dim/P_dom"/>
</dbReference>
<keyword evidence="3 6" id="KW-0418">Kinase</keyword>
<dbReference type="EMBL" id="JBHLVO010000026">
    <property type="protein sequence ID" value="MFC0273865.1"/>
    <property type="molecule type" value="Genomic_DNA"/>
</dbReference>
<dbReference type="Pfam" id="PF13426">
    <property type="entry name" value="PAS_9"/>
    <property type="match status" value="1"/>
</dbReference>
<keyword evidence="3 6" id="KW-0808">Transferase</keyword>
<dbReference type="CDD" id="cd00130">
    <property type="entry name" value="PAS"/>
    <property type="match status" value="1"/>
</dbReference>
<proteinExistence type="predicted"/>